<evidence type="ECO:0000256" key="1">
    <source>
        <dbReference type="SAM" id="SignalP"/>
    </source>
</evidence>
<dbReference type="RefSeq" id="WP_198874474.1">
    <property type="nucleotide sequence ID" value="NZ_JAEKMH010000001.1"/>
</dbReference>
<gene>
    <name evidence="2" type="ORF">JEQ47_00730</name>
</gene>
<dbReference type="AlphaFoldDB" id="A0A934MIR2"/>
<accession>A0A934MIR2</accession>
<comment type="caution">
    <text evidence="2">The sequence shown here is derived from an EMBL/GenBank/DDBJ whole genome shotgun (WGS) entry which is preliminary data.</text>
</comment>
<feature type="signal peptide" evidence="1">
    <location>
        <begin position="1"/>
        <end position="20"/>
    </location>
</feature>
<evidence type="ECO:0000313" key="3">
    <source>
        <dbReference type="Proteomes" id="UP000602124"/>
    </source>
</evidence>
<evidence type="ECO:0000313" key="2">
    <source>
        <dbReference type="EMBL" id="MBJ3783228.1"/>
    </source>
</evidence>
<dbReference type="Proteomes" id="UP000602124">
    <property type="component" value="Unassembled WGS sequence"/>
</dbReference>
<proteinExistence type="predicted"/>
<sequence>MRLGLALVTGLALLATPALAQTKTKASAANEAVAALEVCETFARGGEGALDAAIAAGWDAYDEQGESPFIRQFSASRDIPVMGWGDIFVLVESYPDATLGYCRLDLMEPAGNGKAVIEALAALDRYEGEVVTESGAHYASLSGTGEDQSLLATHWDGESFVLQLTIITPKSASSEQ</sequence>
<dbReference type="EMBL" id="JAEKMH010000001">
    <property type="protein sequence ID" value="MBJ3783228.1"/>
    <property type="molecule type" value="Genomic_DNA"/>
</dbReference>
<feature type="chain" id="PRO_5037066588" evidence="1">
    <location>
        <begin position="21"/>
        <end position="176"/>
    </location>
</feature>
<name>A0A934MIR2_9HYPH</name>
<reference evidence="2" key="1">
    <citation type="submission" date="2020-12" db="EMBL/GenBank/DDBJ databases">
        <title>Devosia sp. MSA67 isolated from Mo River.</title>
        <authorList>
            <person name="Ma F."/>
            <person name="Zi Z."/>
        </authorList>
    </citation>
    <scope>NUCLEOTIDE SEQUENCE</scope>
    <source>
        <strain evidence="2">MSA67</strain>
    </source>
</reference>
<organism evidence="2 3">
    <name type="scientific">Devosia sediminis</name>
    <dbReference type="NCBI Taxonomy" id="2798801"/>
    <lineage>
        <taxon>Bacteria</taxon>
        <taxon>Pseudomonadati</taxon>
        <taxon>Pseudomonadota</taxon>
        <taxon>Alphaproteobacteria</taxon>
        <taxon>Hyphomicrobiales</taxon>
        <taxon>Devosiaceae</taxon>
        <taxon>Devosia</taxon>
    </lineage>
</organism>
<protein>
    <submittedName>
        <fullName evidence="2">Uncharacterized protein</fullName>
    </submittedName>
</protein>
<keyword evidence="1" id="KW-0732">Signal</keyword>
<keyword evidence="3" id="KW-1185">Reference proteome</keyword>